<dbReference type="GO" id="GO:0008237">
    <property type="term" value="F:metallopeptidase activity"/>
    <property type="evidence" value="ECO:0007669"/>
    <property type="project" value="UniProtKB-KW"/>
</dbReference>
<dbReference type="EMBL" id="CP025120">
    <property type="protein sequence ID" value="AUD79111.1"/>
    <property type="molecule type" value="Genomic_DNA"/>
</dbReference>
<dbReference type="AlphaFoldDB" id="A0A2K9AVG5"/>
<dbReference type="Pfam" id="PF02517">
    <property type="entry name" value="Rce1-like"/>
    <property type="match status" value="1"/>
</dbReference>
<dbReference type="GO" id="GO:0080120">
    <property type="term" value="P:CAAX-box protein maturation"/>
    <property type="evidence" value="ECO:0007669"/>
    <property type="project" value="UniProtKB-ARBA"/>
</dbReference>
<dbReference type="PANTHER" id="PTHR39430">
    <property type="entry name" value="MEMBRANE-ASSOCIATED PROTEASE-RELATED"/>
    <property type="match status" value="1"/>
</dbReference>
<dbReference type="InterPro" id="IPR003675">
    <property type="entry name" value="Rce1/LyrA-like_dom"/>
</dbReference>
<sequence>MIGIILLTITWLLLRFEGRSLSAIGFNQPLKRTQEFFAGLCIAASFAVAQFTLAAEVADFSWKINSNFGLNEFANSFRWVFNSVIYEELIFRGYLLYKLIQWLGPRTGVALSSISFGIYHWFSYEVFGHWMSMIFVFIMTATFGLMLAYAFYKTRSIILPIALHLGWNLVTLTVFSNGSIGSQLLYSVPEEGIKLLSGYSALMINLLLPLCLPVLVLIALKTIYLKGRKSS</sequence>
<dbReference type="PANTHER" id="PTHR39430:SF1">
    <property type="entry name" value="PROTEASE"/>
    <property type="match status" value="1"/>
</dbReference>
<keyword evidence="2" id="KW-0378">Hydrolase</keyword>
<dbReference type="RefSeq" id="WP_106646943.1">
    <property type="nucleotide sequence ID" value="NZ_BMGO01000001.1"/>
</dbReference>
<evidence type="ECO:0000313" key="3">
    <source>
        <dbReference type="Proteomes" id="UP000232693"/>
    </source>
</evidence>
<name>A0A2K9AVG5_9GAMM</name>
<organism evidence="2 3">
    <name type="scientific">Kangiella profundi</name>
    <dbReference type="NCBI Taxonomy" id="1561924"/>
    <lineage>
        <taxon>Bacteria</taxon>
        <taxon>Pseudomonadati</taxon>
        <taxon>Pseudomonadota</taxon>
        <taxon>Gammaproteobacteria</taxon>
        <taxon>Kangiellales</taxon>
        <taxon>Kangiellaceae</taxon>
        <taxon>Kangiella</taxon>
    </lineage>
</organism>
<reference evidence="2 3" key="1">
    <citation type="submission" date="2017-12" db="EMBL/GenBank/DDBJ databases">
        <title>Kangiella profundi FT102 completed genome.</title>
        <authorList>
            <person name="Xu J."/>
            <person name="Wang J."/>
            <person name="Lu Y."/>
        </authorList>
    </citation>
    <scope>NUCLEOTIDE SEQUENCE [LARGE SCALE GENOMIC DNA]</scope>
    <source>
        <strain evidence="2 3">FT102</strain>
    </source>
</reference>
<protein>
    <submittedName>
        <fullName evidence="2">CPBP family intramembrane metalloprotease</fullName>
    </submittedName>
</protein>
<evidence type="ECO:0000313" key="2">
    <source>
        <dbReference type="EMBL" id="AUD79111.1"/>
    </source>
</evidence>
<feature type="domain" description="CAAX prenyl protease 2/Lysostaphin resistance protein A-like" evidence="1">
    <location>
        <begin position="75"/>
        <end position="170"/>
    </location>
</feature>
<dbReference type="GO" id="GO:0004175">
    <property type="term" value="F:endopeptidase activity"/>
    <property type="evidence" value="ECO:0007669"/>
    <property type="project" value="UniProtKB-ARBA"/>
</dbReference>
<keyword evidence="2" id="KW-0645">Protease</keyword>
<dbReference type="OrthoDB" id="118729at2"/>
<keyword evidence="2" id="KW-0482">Metalloprotease</keyword>
<dbReference type="Proteomes" id="UP000232693">
    <property type="component" value="Chromosome"/>
</dbReference>
<proteinExistence type="predicted"/>
<gene>
    <name evidence="2" type="ORF">CW740_07565</name>
</gene>
<evidence type="ECO:0000259" key="1">
    <source>
        <dbReference type="Pfam" id="PF02517"/>
    </source>
</evidence>
<dbReference type="KEGG" id="kpd:CW740_07565"/>
<keyword evidence="3" id="KW-1185">Reference proteome</keyword>
<dbReference type="GO" id="GO:0006508">
    <property type="term" value="P:proteolysis"/>
    <property type="evidence" value="ECO:0007669"/>
    <property type="project" value="UniProtKB-KW"/>
</dbReference>
<accession>A0A2K9AVG5</accession>